<comment type="caution">
    <text evidence="1">The sequence shown here is derived from an EMBL/GenBank/DDBJ whole genome shotgun (WGS) entry which is preliminary data.</text>
</comment>
<dbReference type="Proteomes" id="UP000597762">
    <property type="component" value="Unassembled WGS sequence"/>
</dbReference>
<accession>A0A812E9M5</accession>
<evidence type="ECO:0000313" key="1">
    <source>
        <dbReference type="EMBL" id="CAE1317674.1"/>
    </source>
</evidence>
<sequence>MSLKAAPSQACQSKNNVSPAVGKVAYRGFFAIKAQEFTTVENETHRLQQPALQLGLPRLIIKGFIARGQFRDAAATARVEESRQSCSRQPTIPATLSDFLPETRANRRGRTDYKGLLQTWLFCAYLKLPNSLHTRRRRHSGNLEGARGVTCPSSFLWSFLVSP</sequence>
<gene>
    <name evidence="1" type="ORF">SPHA_68210</name>
</gene>
<dbReference type="AlphaFoldDB" id="A0A812E9M5"/>
<proteinExistence type="predicted"/>
<name>A0A812E9M5_ACAPH</name>
<protein>
    <submittedName>
        <fullName evidence="1">Uncharacterized protein</fullName>
    </submittedName>
</protein>
<evidence type="ECO:0000313" key="2">
    <source>
        <dbReference type="Proteomes" id="UP000597762"/>
    </source>
</evidence>
<dbReference type="EMBL" id="CAHIKZ030004953">
    <property type="protein sequence ID" value="CAE1317674.1"/>
    <property type="molecule type" value="Genomic_DNA"/>
</dbReference>
<reference evidence="1" key="1">
    <citation type="submission" date="2021-01" db="EMBL/GenBank/DDBJ databases">
        <authorList>
            <person name="Li R."/>
            <person name="Bekaert M."/>
        </authorList>
    </citation>
    <scope>NUCLEOTIDE SEQUENCE</scope>
    <source>
        <strain evidence="1">Farmed</strain>
    </source>
</reference>
<organism evidence="1 2">
    <name type="scientific">Acanthosepion pharaonis</name>
    <name type="common">Pharaoh cuttlefish</name>
    <name type="synonym">Sepia pharaonis</name>
    <dbReference type="NCBI Taxonomy" id="158019"/>
    <lineage>
        <taxon>Eukaryota</taxon>
        <taxon>Metazoa</taxon>
        <taxon>Spiralia</taxon>
        <taxon>Lophotrochozoa</taxon>
        <taxon>Mollusca</taxon>
        <taxon>Cephalopoda</taxon>
        <taxon>Coleoidea</taxon>
        <taxon>Decapodiformes</taxon>
        <taxon>Sepiida</taxon>
        <taxon>Sepiina</taxon>
        <taxon>Sepiidae</taxon>
        <taxon>Acanthosepion</taxon>
    </lineage>
</organism>
<keyword evidence="2" id="KW-1185">Reference proteome</keyword>